<dbReference type="KEGG" id="caci:CLOAM0123"/>
<sequence>MKHILTVILVGITTLLMAQYELPFGNIRHSSRDENGYIHLRWEDLSEGTLNPEFYYSANDAPWQNSTIYDISAGEKEALAPYSFNQKLRYRLHYSVEEMGETIAMMHSAYWDSDTFPPQLNKMAYIATDAEGDSVTVYSQNLDLRESYTAISSDKIYFTMKNCSGSFPIMNSLTSYNVYLAVLGNITSLIDSVGYAMVYSFNIPGLISSGLYKVGYDSSTQQPVFTRLGNVQSQVSGGALHLACNISDLTADPNFGALPDAIMMLGLTLKVDIDLANLEPQIGLGDYSTPAFIIFQDNYYQVSQNTLPVCTFNGYNPSTGILLIDYWDADADFPLISEAILSDGTILQFLPTGLDYSFPVTYTLQLPVIEVDSLIWRFSDNGFDIVQDVVHFVGNQDSYLIPSLLSCTMPNPVYSLPVNINLKGLCNCPVSIEIYNIKGQKVTELNQPPTGNSELNINWKGMVSGKQLSSGVYFMIVENGKQTLKRKFVVAK</sequence>
<evidence type="ECO:0000313" key="3">
    <source>
        <dbReference type="Proteomes" id="UP000002019"/>
    </source>
</evidence>
<evidence type="ECO:0000313" key="2">
    <source>
        <dbReference type="EMBL" id="CAO80033.1"/>
    </source>
</evidence>
<feature type="domain" description="Secretion system C-terminal sorting" evidence="1">
    <location>
        <begin position="410"/>
        <end position="490"/>
    </location>
</feature>
<organism evidence="2 3">
    <name type="scientific">Cloacimonas acidaminovorans (strain Evry)</name>
    <dbReference type="NCBI Taxonomy" id="459349"/>
    <lineage>
        <taxon>Bacteria</taxon>
        <taxon>Pseudomonadati</taxon>
        <taxon>Candidatus Cloacimonadota</taxon>
        <taxon>Candidatus Cloacimonadia</taxon>
        <taxon>Candidatus Cloacimonadales</taxon>
        <taxon>Candidatus Cloacimonadaceae</taxon>
        <taxon>Candidatus Cloacimonas</taxon>
    </lineage>
</organism>
<dbReference type="Proteomes" id="UP000002019">
    <property type="component" value="Chromosome"/>
</dbReference>
<name>B0VIX3_CLOAI</name>
<proteinExistence type="predicted"/>
<dbReference type="Pfam" id="PF18962">
    <property type="entry name" value="Por_Secre_tail"/>
    <property type="match status" value="1"/>
</dbReference>
<keyword evidence="3" id="KW-1185">Reference proteome</keyword>
<dbReference type="InterPro" id="IPR026444">
    <property type="entry name" value="Secre_tail"/>
</dbReference>
<dbReference type="AlphaFoldDB" id="B0VIX3"/>
<accession>B0VIX3</accession>
<evidence type="ECO:0000259" key="1">
    <source>
        <dbReference type="Pfam" id="PF18962"/>
    </source>
</evidence>
<dbReference type="NCBIfam" id="TIGR04183">
    <property type="entry name" value="Por_Secre_tail"/>
    <property type="match status" value="1"/>
</dbReference>
<dbReference type="Gene3D" id="2.60.40.4070">
    <property type="match status" value="1"/>
</dbReference>
<dbReference type="EMBL" id="CU466930">
    <property type="protein sequence ID" value="CAO80033.1"/>
    <property type="molecule type" value="Genomic_DNA"/>
</dbReference>
<protein>
    <recommendedName>
        <fullName evidence="1">Secretion system C-terminal sorting domain-containing protein</fullName>
    </recommendedName>
</protein>
<dbReference type="RefSeq" id="WP_015423894.1">
    <property type="nucleotide sequence ID" value="NC_020449.1"/>
</dbReference>
<dbReference type="HOGENOM" id="CLU_554019_0_0_0"/>
<gene>
    <name evidence="2" type="ordered locus">CLOAM0123</name>
</gene>
<dbReference type="STRING" id="459349.CLOAM0123"/>
<reference evidence="2 3" key="1">
    <citation type="journal article" date="2008" name="J. Bacteriol.">
        <title>'Candidatus Cloacamonas acidaminovorans': genome sequence reconstruction provides a first glimpse of a new bacterial division.</title>
        <authorList>
            <person name="Pelletier E."/>
            <person name="Kreimeyer A."/>
            <person name="Bocs S."/>
            <person name="Rouy Z."/>
            <person name="Gyapay G."/>
            <person name="Chouari R."/>
            <person name="Riviere D."/>
            <person name="Ganesan A."/>
            <person name="Daegelen P."/>
            <person name="Sghir A."/>
            <person name="Cohen G.N."/>
            <person name="Medigue C."/>
            <person name="Weissenbach J."/>
            <person name="Le Paslier D."/>
        </authorList>
    </citation>
    <scope>NUCLEOTIDE SEQUENCE [LARGE SCALE GENOMIC DNA]</scope>
    <source>
        <strain evidence="3">Evry</strain>
    </source>
</reference>
<dbReference type="OrthoDB" id="9823823at2"/>